<dbReference type="EMBL" id="FZPC01000033">
    <property type="protein sequence ID" value="SNT48086.1"/>
    <property type="molecule type" value="Genomic_DNA"/>
</dbReference>
<accession>A0A239MZE8</accession>
<dbReference type="AlphaFoldDB" id="A0A239MZE8"/>
<keyword evidence="3" id="KW-1185">Reference proteome</keyword>
<dbReference type="Proteomes" id="UP000199693">
    <property type="component" value="Unassembled WGS sequence"/>
</dbReference>
<reference evidence="1 4" key="1">
    <citation type="submission" date="2016-10" db="EMBL/GenBank/DDBJ databases">
        <authorList>
            <person name="de Groot N.N."/>
        </authorList>
    </citation>
    <scope>NUCLEOTIDE SEQUENCE [LARGE SCALE GENOMIC DNA]</scope>
    <source>
        <strain evidence="1 4">CCM 7361</strain>
    </source>
</reference>
<dbReference type="RefSeq" id="WP_089394148.1">
    <property type="nucleotide sequence ID" value="NZ_FNEC01000037.1"/>
</dbReference>
<proteinExistence type="predicted"/>
<gene>
    <name evidence="1" type="ORF">SAMN05216189_10374</name>
    <name evidence="2" type="ORF">SAMN06295949_13378</name>
</gene>
<sequence length="62" mass="6726">MATENADLTEQERAIANDLFAEVFPDLVRKTDMNCLEEAATCCVAALKAGLIALRESNGNRP</sequence>
<evidence type="ECO:0000313" key="4">
    <source>
        <dbReference type="Proteomes" id="UP000199693"/>
    </source>
</evidence>
<evidence type="ECO:0000313" key="2">
    <source>
        <dbReference type="EMBL" id="SNT48086.1"/>
    </source>
</evidence>
<protein>
    <submittedName>
        <fullName evidence="1">Uncharacterized protein</fullName>
    </submittedName>
</protein>
<name>A0A239MZE8_9PSED</name>
<reference evidence="2 3" key="2">
    <citation type="submission" date="2017-06" db="EMBL/GenBank/DDBJ databases">
        <authorList>
            <person name="Varghese N."/>
            <person name="Submissions S."/>
        </authorList>
    </citation>
    <scope>NUCLEOTIDE SEQUENCE [LARGE SCALE GENOMIC DNA]</scope>
    <source>
        <strain evidence="2 3">RLD-1</strain>
    </source>
</reference>
<evidence type="ECO:0000313" key="3">
    <source>
        <dbReference type="Proteomes" id="UP000198309"/>
    </source>
</evidence>
<organism evidence="1 4">
    <name type="scientific">Pseudomonas delhiensis</name>
    <dbReference type="NCBI Taxonomy" id="366289"/>
    <lineage>
        <taxon>Bacteria</taxon>
        <taxon>Pseudomonadati</taxon>
        <taxon>Pseudomonadota</taxon>
        <taxon>Gammaproteobacteria</taxon>
        <taxon>Pseudomonadales</taxon>
        <taxon>Pseudomonadaceae</taxon>
        <taxon>Pseudomonas</taxon>
    </lineage>
</organism>
<dbReference type="Proteomes" id="UP000198309">
    <property type="component" value="Unassembled WGS sequence"/>
</dbReference>
<dbReference type="EMBL" id="FNEC01000037">
    <property type="protein sequence ID" value="SDK39458.1"/>
    <property type="molecule type" value="Genomic_DNA"/>
</dbReference>
<evidence type="ECO:0000313" key="1">
    <source>
        <dbReference type="EMBL" id="SDK39458.1"/>
    </source>
</evidence>